<dbReference type="RefSeq" id="WP_072879877.1">
    <property type="nucleotide sequence ID" value="NZ_FOKU01000011.1"/>
</dbReference>
<dbReference type="Proteomes" id="UP000198940">
    <property type="component" value="Unassembled WGS sequence"/>
</dbReference>
<dbReference type="Gene3D" id="3.40.50.1110">
    <property type="entry name" value="SGNH hydrolase"/>
    <property type="match status" value="1"/>
</dbReference>
<keyword evidence="4" id="KW-1185">Reference proteome</keyword>
<evidence type="ECO:0000313" key="2">
    <source>
        <dbReference type="EMBL" id="SHK92428.1"/>
    </source>
</evidence>
<dbReference type="EMBL" id="FRAT01000005">
    <property type="protein sequence ID" value="SHK92428.1"/>
    <property type="molecule type" value="Genomic_DNA"/>
</dbReference>
<evidence type="ECO:0000313" key="3">
    <source>
        <dbReference type="Proteomes" id="UP000184031"/>
    </source>
</evidence>
<evidence type="ECO:0000313" key="4">
    <source>
        <dbReference type="Proteomes" id="UP000198940"/>
    </source>
</evidence>
<gene>
    <name evidence="1" type="ORF">SAMN04487891_11131</name>
    <name evidence="2" type="ORF">SAMN05216293_2280</name>
</gene>
<dbReference type="EMBL" id="FOKU01000011">
    <property type="protein sequence ID" value="SFC43743.1"/>
    <property type="molecule type" value="Genomic_DNA"/>
</dbReference>
<reference evidence="2 3" key="1">
    <citation type="submission" date="2016-11" db="EMBL/GenBank/DDBJ databases">
        <authorList>
            <person name="Varghese N."/>
            <person name="Submissions S."/>
        </authorList>
    </citation>
    <scope>NUCLEOTIDE SEQUENCE [LARGE SCALE GENOMIC DNA]</scope>
    <source>
        <strain evidence="2 3">CGMCC 1.12174</strain>
        <strain evidence="1 4">DSM 26351</strain>
    </source>
</reference>
<proteinExistence type="predicted"/>
<dbReference type="GO" id="GO:0004622">
    <property type="term" value="F:phosphatidylcholine lysophospholipase activity"/>
    <property type="evidence" value="ECO:0007669"/>
    <property type="project" value="TreeGrafter"/>
</dbReference>
<dbReference type="AlphaFoldDB" id="A0A1M6WFH3"/>
<dbReference type="PANTHER" id="PTHR30383">
    <property type="entry name" value="THIOESTERASE 1/PROTEASE 1/LYSOPHOSPHOLIPASE L1"/>
    <property type="match status" value="1"/>
</dbReference>
<comment type="caution">
    <text evidence="2">The sequence shown here is derived from an EMBL/GenBank/DDBJ whole genome shotgun (WGS) entry which is preliminary data.</text>
</comment>
<name>A0A1M6WFH3_9FLAO</name>
<evidence type="ECO:0000313" key="1">
    <source>
        <dbReference type="EMBL" id="SFC43743.1"/>
    </source>
</evidence>
<protein>
    <submittedName>
        <fullName evidence="1 2">GDSL-like Lipase/Acylhydrolase family</fullName>
    </submittedName>
</protein>
<dbReference type="Proteomes" id="UP000184031">
    <property type="component" value="Unassembled WGS sequence"/>
</dbReference>
<dbReference type="OrthoDB" id="239390at2"/>
<dbReference type="InterPro" id="IPR036514">
    <property type="entry name" value="SGNH_hydro_sf"/>
</dbReference>
<dbReference type="InterPro" id="IPR051532">
    <property type="entry name" value="Ester_Hydrolysis_Enzymes"/>
</dbReference>
<sequence length="554" mass="63765">MKKKILFRIIAASLPLILILLVEVVLRLFGYGEGYQLFNRVIGENGVEYLVVNPNLSKKYFKDTDFRADSQLDLFLRQKTDSTFRVFVQGASTVVGYPFYRGASFPRLLKHRLSRTFPEKNVEVVNTAITAVNSYTLWDVTDKIIDQKPDLVIIYAGHNEYYGALGVGSSASVGSHPTLVRSYLKLKNLRFFQLLENTVRSLTKSDMPNKKSVTETTLMEVMAKEQQIPIHSEAFTAGITQFEGNLKRILDKYQRHGIPVILSTLVANEKDVKPFISNDLDKKNFVESIEKNKPEVHELAQKNADAAYILGQYYLERNPDSAKKYLHLAKELDLLRFRAPEKINEVIMQQAHEHKLPLVDMKKIFESKVPNGILGDELVAEHVHPNVEGYFVMADAFYEKVKELNLLENWEHYVPYDEAFDDIPVTQIDSLKGKLAVEILKQSWPYDLSMSGTKPVGYNYVTQNPTFEERTAINLHNHQEQWQYLMTQAYHKYNEDGDYKNALKVAQTLIFEFPEQFKVYEMAGEMCQKLGDDAYAEYYFKKSGYLKSMKASQE</sequence>
<dbReference type="STRING" id="1055723.SAMN05216293_2280"/>
<accession>A0A1M6WFH3</accession>
<dbReference type="SUPFAM" id="SSF52266">
    <property type="entry name" value="SGNH hydrolase"/>
    <property type="match status" value="1"/>
</dbReference>
<organism evidence="2 3">
    <name type="scientific">Flagellimonas taeanensis</name>
    <dbReference type="NCBI Taxonomy" id="1005926"/>
    <lineage>
        <taxon>Bacteria</taxon>
        <taxon>Pseudomonadati</taxon>
        <taxon>Bacteroidota</taxon>
        <taxon>Flavobacteriia</taxon>
        <taxon>Flavobacteriales</taxon>
        <taxon>Flavobacteriaceae</taxon>
        <taxon>Flagellimonas</taxon>
    </lineage>
</organism>
<dbReference type="PANTHER" id="PTHR30383:SF5">
    <property type="entry name" value="SGNH HYDROLASE-TYPE ESTERASE DOMAIN-CONTAINING PROTEIN"/>
    <property type="match status" value="1"/>
</dbReference>